<dbReference type="InterPro" id="IPR044926">
    <property type="entry name" value="RGS_subdomain_2"/>
</dbReference>
<feature type="compositionally biased region" description="Polar residues" evidence="1">
    <location>
        <begin position="41"/>
        <end position="77"/>
    </location>
</feature>
<feature type="transmembrane region" description="Helical" evidence="2">
    <location>
        <begin position="417"/>
        <end position="437"/>
    </location>
</feature>
<evidence type="ECO:0000256" key="1">
    <source>
        <dbReference type="SAM" id="MobiDB-lite"/>
    </source>
</evidence>
<dbReference type="EMBL" id="LSSK01000017">
    <property type="protein sequence ID" value="OMH86115.1"/>
    <property type="molecule type" value="Genomic_DNA"/>
</dbReference>
<name>A0A1R1PYU3_ZANCU</name>
<keyword evidence="2" id="KW-1133">Transmembrane helix</keyword>
<feature type="transmembrane region" description="Helical" evidence="2">
    <location>
        <begin position="309"/>
        <end position="330"/>
    </location>
</feature>
<evidence type="ECO:0000313" key="4">
    <source>
        <dbReference type="Proteomes" id="UP000188320"/>
    </source>
</evidence>
<proteinExistence type="predicted"/>
<protein>
    <recommendedName>
        <fullName evidence="5">RGS domain-containing protein</fullName>
    </recommendedName>
</protein>
<keyword evidence="2" id="KW-0812">Transmembrane</keyword>
<keyword evidence="4" id="KW-1185">Reference proteome</keyword>
<keyword evidence="2" id="KW-0472">Membrane</keyword>
<evidence type="ECO:0000313" key="3">
    <source>
        <dbReference type="EMBL" id="OMH86115.1"/>
    </source>
</evidence>
<evidence type="ECO:0000256" key="2">
    <source>
        <dbReference type="SAM" id="Phobius"/>
    </source>
</evidence>
<feature type="region of interest" description="Disordered" evidence="1">
    <location>
        <begin position="38"/>
        <end position="115"/>
    </location>
</feature>
<feature type="compositionally biased region" description="Low complexity" evidence="1">
    <location>
        <begin position="88"/>
        <end position="97"/>
    </location>
</feature>
<reference evidence="4" key="1">
    <citation type="submission" date="2017-01" db="EMBL/GenBank/DDBJ databases">
        <authorList>
            <person name="Wang Y."/>
            <person name="White M."/>
            <person name="Kvist S."/>
            <person name="Moncalvo J.-M."/>
        </authorList>
    </citation>
    <scope>NUCLEOTIDE SEQUENCE [LARGE SCALE GENOMIC DNA]</scope>
    <source>
        <strain evidence="4">COL-18-3</strain>
    </source>
</reference>
<gene>
    <name evidence="3" type="ORF">AX774_g346</name>
</gene>
<dbReference type="SUPFAM" id="SSF48097">
    <property type="entry name" value="Regulator of G-protein signaling, RGS"/>
    <property type="match status" value="1"/>
</dbReference>
<feature type="transmembrane region" description="Helical" evidence="2">
    <location>
        <begin position="185"/>
        <end position="206"/>
    </location>
</feature>
<comment type="caution">
    <text evidence="3">The sequence shown here is derived from an EMBL/GenBank/DDBJ whole genome shotgun (WGS) entry which is preliminary data.</text>
</comment>
<feature type="transmembrane region" description="Helical" evidence="2">
    <location>
        <begin position="350"/>
        <end position="372"/>
    </location>
</feature>
<feature type="transmembrane region" description="Helical" evidence="2">
    <location>
        <begin position="212"/>
        <end position="231"/>
    </location>
</feature>
<dbReference type="AlphaFoldDB" id="A0A1R1PYU3"/>
<organism evidence="3 4">
    <name type="scientific">Zancudomyces culisetae</name>
    <name type="common">Gut fungus</name>
    <name type="synonym">Smittium culisetae</name>
    <dbReference type="NCBI Taxonomy" id="1213189"/>
    <lineage>
        <taxon>Eukaryota</taxon>
        <taxon>Fungi</taxon>
        <taxon>Fungi incertae sedis</taxon>
        <taxon>Zoopagomycota</taxon>
        <taxon>Kickxellomycotina</taxon>
        <taxon>Harpellomycetes</taxon>
        <taxon>Harpellales</taxon>
        <taxon>Legeriomycetaceae</taxon>
        <taxon>Zancudomyces</taxon>
    </lineage>
</organism>
<dbReference type="Proteomes" id="UP000188320">
    <property type="component" value="Unassembled WGS sequence"/>
</dbReference>
<dbReference type="Gene3D" id="1.10.167.10">
    <property type="entry name" value="Regulator of G-protein Signalling 4, domain 2"/>
    <property type="match status" value="1"/>
</dbReference>
<feature type="transmembrane region" description="Helical" evidence="2">
    <location>
        <begin position="147"/>
        <end position="169"/>
    </location>
</feature>
<feature type="compositionally biased region" description="Gly residues" evidence="1">
    <location>
        <begin position="98"/>
        <end position="112"/>
    </location>
</feature>
<evidence type="ECO:0008006" key="5">
    <source>
        <dbReference type="Google" id="ProtNLM"/>
    </source>
</evidence>
<dbReference type="OrthoDB" id="5559426at2759"/>
<sequence length="739" mass="82535">MDVSFPVNEEFTTAGIAQNIYTYVNQITLSGVPTPVIPVLPQTSTQEPKPTPTQEQTAMPTSNEPPGSASGTGSATQPGDAGLEETMSPNGPDQSSSGPGGPSGQGGPGGPGVDMSNYPIIGLPPDLSNAHVQRLKDRVGASNSVPFIYLSLSVFYVFYTMFTFLSYYVRTAPNRRGFNYRKIKLLFIQTIVNAVAGVLIFVRCSYAELPELIIIIYSFAGLIPWAFCVLLRASQLLYAIKLNEAQVSCYSVIKASTTGVTAGSGEYYNNGSKSWINPEDSLNLGNAVAFYQLKLKKLSKMKKYFTENFMVLIYFGFQILMVGVVVLISLLNKDDITADEHGWGATKNPITITFILLFGIMVLFGFPLLAYSIKKCHESYNLRIEMICSAIVTVFATALFFIWNALSASTQKSLSAWTWYFVVLLASHTAAICYPLYKLNNYSVAYTKDDFDDQNTRRTTRSTSKNFRPSFTGVGADRRREFLALLDSPSLYRQLKQCAADYLCSELVLFLDEYQTLKKRVLEYFESNTDIQNSYKGELHPDDFMDRNSVLSRKNVHTQSTSGTYSNKTRSYLENPVNNQLNANTDSVQLSTKSEKNSDMHGTASGFPSVVLERFLSNAPVSLTICGSLEYLFPSANIYSTTPAPRELHQLFKSFCSVFIDPNSDLVVNIHGSIIDEIIQQISDGEITLGVFDDAREEILDMLYFGVFPRYLDLKNKKPMKKRWFDFNLGWFRRKQLKI</sequence>
<dbReference type="InterPro" id="IPR036305">
    <property type="entry name" value="RGS_sf"/>
</dbReference>
<feature type="transmembrane region" description="Helical" evidence="2">
    <location>
        <begin position="384"/>
        <end position="405"/>
    </location>
</feature>
<accession>A0A1R1PYU3</accession>